<organism evidence="15 16">
    <name type="scientific">Albibacterium profundi</name>
    <dbReference type="NCBI Taxonomy" id="3134906"/>
    <lineage>
        <taxon>Bacteria</taxon>
        <taxon>Pseudomonadati</taxon>
        <taxon>Bacteroidota</taxon>
        <taxon>Sphingobacteriia</taxon>
        <taxon>Sphingobacteriales</taxon>
        <taxon>Sphingobacteriaceae</taxon>
        <taxon>Albibacterium</taxon>
    </lineage>
</organism>
<comment type="subunit">
    <text evidence="14">Homodimer.</text>
</comment>
<evidence type="ECO:0000256" key="7">
    <source>
        <dbReference type="ARBA" id="ARBA00022692"/>
    </source>
</evidence>
<feature type="binding site" description="axial binding residue" evidence="14">
    <location>
        <position position="91"/>
    </location>
    <ligand>
        <name>heme</name>
        <dbReference type="ChEBI" id="CHEBI:30413"/>
    </ligand>
    <ligandPart>
        <name>Fe</name>
        <dbReference type="ChEBI" id="CHEBI:18248"/>
    </ligandPart>
</feature>
<evidence type="ECO:0000256" key="1">
    <source>
        <dbReference type="ARBA" id="ARBA00004651"/>
    </source>
</evidence>
<keyword evidence="8 14" id="KW-0479">Metal-binding</keyword>
<evidence type="ECO:0000313" key="15">
    <source>
        <dbReference type="EMBL" id="MFB5945959.1"/>
    </source>
</evidence>
<dbReference type="NCBIfam" id="TIGR00701">
    <property type="entry name" value="protoporphyrinogen oxidase HemJ"/>
    <property type="match status" value="1"/>
</dbReference>
<dbReference type="InterPro" id="IPR005265">
    <property type="entry name" value="HemJ-like"/>
</dbReference>
<dbReference type="EC" id="1.3.99.-" evidence="14"/>
<evidence type="ECO:0000256" key="12">
    <source>
        <dbReference type="ARBA" id="ARBA00023136"/>
    </source>
</evidence>
<keyword evidence="6 14" id="KW-0349">Heme</keyword>
<proteinExistence type="inferred from homology"/>
<dbReference type="Pfam" id="PF03653">
    <property type="entry name" value="UPF0093"/>
    <property type="match status" value="1"/>
</dbReference>
<keyword evidence="7 14" id="KW-0812">Transmembrane</keyword>
<comment type="caution">
    <text evidence="15">The sequence shown here is derived from an EMBL/GenBank/DDBJ whole genome shotgun (WGS) entry which is preliminary data.</text>
</comment>
<evidence type="ECO:0000256" key="8">
    <source>
        <dbReference type="ARBA" id="ARBA00022723"/>
    </source>
</evidence>
<keyword evidence="11 14" id="KW-0408">Iron</keyword>
<comment type="subcellular location">
    <subcellularLocation>
        <location evidence="1 14">Cell membrane</location>
        <topology evidence="1 14">Multi-pass membrane protein</topology>
    </subcellularLocation>
</comment>
<reference evidence="15 16" key="1">
    <citation type="submission" date="2024-04" db="EMBL/GenBank/DDBJ databases">
        <title>Albibacterium profundi sp. nov., isolated from sediment of the Challenger Deep of Mariana Trench.</title>
        <authorList>
            <person name="Wang Y."/>
        </authorList>
    </citation>
    <scope>NUCLEOTIDE SEQUENCE [LARGE SCALE GENOMIC DNA]</scope>
    <source>
        <strain evidence="15 16">RHL897</strain>
    </source>
</reference>
<sequence>MIYLYAKSIHIIFVICWMAGLFYIVRLFVYHAEAKLKKAAEYKVLHEQFMVMEKRLWWVITTPSMYLTIMAGIVMLLVNPALLQTPWMHVKLGFVLALIIYHFKCQQIIKKLSLEKNQWTSSQLRLWNEVSTIILFAIVFIVVLKSAVNWIYGLAGLVSLAIILMIAIKMYKRYRQRKQENQES</sequence>
<comment type="pathway">
    <text evidence="2 14">Porphyrin-containing compound metabolism; protoporphyrin-IX biosynthesis; protoporphyrin-IX from protoporphyrinogen-IX: step 1/1.</text>
</comment>
<dbReference type="RefSeq" id="WP_375557489.1">
    <property type="nucleotide sequence ID" value="NZ_JBBVGT010000002.1"/>
</dbReference>
<dbReference type="HAMAP" id="MF_02239">
    <property type="entry name" value="HemJ"/>
    <property type="match status" value="1"/>
</dbReference>
<keyword evidence="10 14" id="KW-0560">Oxidoreductase</keyword>
<keyword evidence="9 14" id="KW-1133">Transmembrane helix</keyword>
<evidence type="ECO:0000256" key="13">
    <source>
        <dbReference type="ARBA" id="ARBA00048390"/>
    </source>
</evidence>
<comment type="cofactor">
    <cofactor evidence="14">
        <name>heme b</name>
        <dbReference type="ChEBI" id="CHEBI:60344"/>
    </cofactor>
    <text evidence="14">Binds 1 heme b (iron(II)-protoporphyrin IX) group per subunit.</text>
</comment>
<evidence type="ECO:0000256" key="5">
    <source>
        <dbReference type="ARBA" id="ARBA00022475"/>
    </source>
</evidence>
<evidence type="ECO:0000256" key="3">
    <source>
        <dbReference type="ARBA" id="ARBA00006501"/>
    </source>
</evidence>
<evidence type="ECO:0000256" key="6">
    <source>
        <dbReference type="ARBA" id="ARBA00022617"/>
    </source>
</evidence>
<name>A0ABV5CEH7_9SPHI</name>
<keyword evidence="16" id="KW-1185">Reference proteome</keyword>
<dbReference type="PANTHER" id="PTHR40255">
    <property type="entry name" value="UPF0093 MEMBRANE PROTEIN SLR1790"/>
    <property type="match status" value="1"/>
</dbReference>
<feature type="transmembrane region" description="Helical" evidence="14">
    <location>
        <begin position="56"/>
        <end position="78"/>
    </location>
</feature>
<accession>A0ABV5CEH7</accession>
<evidence type="ECO:0000256" key="4">
    <source>
        <dbReference type="ARBA" id="ARBA00017504"/>
    </source>
</evidence>
<keyword evidence="5 14" id="KW-1003">Cell membrane</keyword>
<feature type="transmembrane region" description="Helical" evidence="14">
    <location>
        <begin position="150"/>
        <end position="168"/>
    </location>
</feature>
<comment type="similarity">
    <text evidence="3 14">Belongs to the HemJ family.</text>
</comment>
<protein>
    <recommendedName>
        <fullName evidence="4 14">Protoporphyrinogen IX oxidase</fullName>
        <shortName evidence="14">PPO</shortName>
        <ecNumber evidence="14">1.3.99.-</ecNumber>
    </recommendedName>
</protein>
<evidence type="ECO:0000256" key="11">
    <source>
        <dbReference type="ARBA" id="ARBA00023004"/>
    </source>
</evidence>
<evidence type="ECO:0000313" key="16">
    <source>
        <dbReference type="Proteomes" id="UP001580928"/>
    </source>
</evidence>
<dbReference type="EMBL" id="JBBVGT010000002">
    <property type="protein sequence ID" value="MFB5945959.1"/>
    <property type="molecule type" value="Genomic_DNA"/>
</dbReference>
<comment type="function">
    <text evidence="14">Catalyzes the oxidation of protoporphyrinogen IX to protoporphyrin IX.</text>
</comment>
<evidence type="ECO:0000256" key="10">
    <source>
        <dbReference type="ARBA" id="ARBA00023002"/>
    </source>
</evidence>
<comment type="catalytic activity">
    <reaction evidence="13 14">
        <text>protoporphyrinogen IX + 3 A = protoporphyrin IX + 3 AH2</text>
        <dbReference type="Rhea" id="RHEA:62000"/>
        <dbReference type="ChEBI" id="CHEBI:13193"/>
        <dbReference type="ChEBI" id="CHEBI:17499"/>
        <dbReference type="ChEBI" id="CHEBI:57306"/>
        <dbReference type="ChEBI" id="CHEBI:57307"/>
    </reaction>
</comment>
<dbReference type="PANTHER" id="PTHR40255:SF1">
    <property type="entry name" value="PROTOPORPHYRINOGEN IX OXIDASE"/>
    <property type="match status" value="1"/>
</dbReference>
<feature type="transmembrane region" description="Helical" evidence="14">
    <location>
        <begin position="6"/>
        <end position="29"/>
    </location>
</feature>
<evidence type="ECO:0000256" key="14">
    <source>
        <dbReference type="HAMAP-Rule" id="MF_02239"/>
    </source>
</evidence>
<dbReference type="Proteomes" id="UP001580928">
    <property type="component" value="Unassembled WGS sequence"/>
</dbReference>
<feature type="binding site" description="axial binding residue" evidence="14">
    <location>
        <position position="10"/>
    </location>
    <ligand>
        <name>heme</name>
        <dbReference type="ChEBI" id="CHEBI:30413"/>
    </ligand>
    <ligandPart>
        <name>Fe</name>
        <dbReference type="ChEBI" id="CHEBI:18248"/>
    </ligandPart>
</feature>
<feature type="transmembrane region" description="Helical" evidence="14">
    <location>
        <begin position="84"/>
        <end position="103"/>
    </location>
</feature>
<feature type="transmembrane region" description="Helical" evidence="14">
    <location>
        <begin position="124"/>
        <end position="144"/>
    </location>
</feature>
<evidence type="ECO:0000256" key="2">
    <source>
        <dbReference type="ARBA" id="ARBA00005073"/>
    </source>
</evidence>
<evidence type="ECO:0000256" key="9">
    <source>
        <dbReference type="ARBA" id="ARBA00022989"/>
    </source>
</evidence>
<keyword evidence="12 14" id="KW-0472">Membrane</keyword>
<gene>
    <name evidence="15" type="primary">hemJ</name>
    <name evidence="15" type="ORF">WKR92_08945</name>
</gene>